<evidence type="ECO:0000313" key="1">
    <source>
        <dbReference type="EMBL" id="AGM08064.1"/>
    </source>
</evidence>
<reference evidence="1 2" key="1">
    <citation type="journal article" date="2013" name="BMC Genomics">
        <title>ContigScape: a Cytoscape plugin facilitating microbial genome gap closing.</title>
        <authorList>
            <person name="Tang B."/>
            <person name="Wang Q."/>
            <person name="Yang M."/>
            <person name="Xie F."/>
            <person name="Zhu Y."/>
            <person name="Zhuo Y."/>
            <person name="Wang S."/>
            <person name="Gao H."/>
            <person name="Ding X."/>
            <person name="Zhang L."/>
            <person name="Zhao G."/>
            <person name="Zheng H."/>
        </authorList>
    </citation>
    <scope>NUCLEOTIDE SEQUENCE [LARGE SCALE GENOMIC DNA]</scope>
    <source>
        <strain evidence="1 2">HCCB10007</strain>
    </source>
</reference>
<dbReference type="EMBL" id="CP003410">
    <property type="protein sequence ID" value="AGM08064.1"/>
    <property type="molecule type" value="Genomic_DNA"/>
</dbReference>
<dbReference type="RefSeq" id="WP_016335804.1">
    <property type="nucleotide sequence ID" value="NC_021252.1"/>
</dbReference>
<name>R4SXJ4_9PSEU</name>
<keyword evidence="2" id="KW-1185">Reference proteome</keyword>
<dbReference type="KEGG" id="aoi:AORI_5481"/>
<organism evidence="1 2">
    <name type="scientific">Amycolatopsis keratiniphila</name>
    <dbReference type="NCBI Taxonomy" id="129921"/>
    <lineage>
        <taxon>Bacteria</taxon>
        <taxon>Bacillati</taxon>
        <taxon>Actinomycetota</taxon>
        <taxon>Actinomycetes</taxon>
        <taxon>Pseudonocardiales</taxon>
        <taxon>Pseudonocardiaceae</taxon>
        <taxon>Amycolatopsis</taxon>
        <taxon>Amycolatopsis japonica group</taxon>
    </lineage>
</organism>
<dbReference type="AlphaFoldDB" id="R4SXJ4"/>
<proteinExistence type="predicted"/>
<dbReference type="Proteomes" id="UP000013968">
    <property type="component" value="Chromosome"/>
</dbReference>
<evidence type="ECO:0000313" key="2">
    <source>
        <dbReference type="Proteomes" id="UP000013968"/>
    </source>
</evidence>
<sequence>MHDMAFSPDGYGRILPPFFDGCHRDFGFDLLALGVLGGRPSMLSSRAERPEAHQPVELGVEFTFEVVIGTCAAPGASVDGTTA</sequence>
<accession>R4SXJ4</accession>
<gene>
    <name evidence="1" type="ORF">AORI_5481</name>
</gene>
<dbReference type="HOGENOM" id="CLU_2535233_0_0_11"/>
<protein>
    <submittedName>
        <fullName evidence="1">Uncharacterized protein</fullName>
    </submittedName>
</protein>
<dbReference type="PATRIC" id="fig|1156913.3.peg.5587"/>